<proteinExistence type="predicted"/>
<sequence>MSGIRFEFDPRCLPEVMRSQPVRAALRKQADEIAPRARALARAEIGDEFADSITVAEETRPKGRPTAKVVADRVDAQAHEYGDTDTERRRILGRAARTGEG</sequence>
<keyword evidence="2" id="KW-1185">Reference proteome</keyword>
<dbReference type="Proteomes" id="UP000217676">
    <property type="component" value="Chromosome"/>
</dbReference>
<protein>
    <submittedName>
        <fullName evidence="1">Phage protein</fullName>
    </submittedName>
</protein>
<organism evidence="1 2">
    <name type="scientific">Streptomyces laurentii</name>
    <dbReference type="NCBI Taxonomy" id="39478"/>
    <lineage>
        <taxon>Bacteria</taxon>
        <taxon>Bacillati</taxon>
        <taxon>Actinomycetota</taxon>
        <taxon>Actinomycetes</taxon>
        <taxon>Kitasatosporales</taxon>
        <taxon>Streptomycetaceae</taxon>
        <taxon>Streptomyces</taxon>
    </lineage>
</organism>
<name>A0A160NZH5_STRLU</name>
<dbReference type="KEGG" id="slau:SLA_2413"/>
<accession>A0A160NZH5</accession>
<reference evidence="1 2" key="1">
    <citation type="journal article" date="2016" name="Genome Announc.">
        <title>Complete Genome Sequence of Thiostrepton-Producing Streptomyces laurentii ATCC 31255.</title>
        <authorList>
            <person name="Doi K."/>
            <person name="Fujino Y."/>
            <person name="Nagayoshi Y."/>
            <person name="Ohshima T."/>
            <person name="Ogata S."/>
        </authorList>
    </citation>
    <scope>NUCLEOTIDE SEQUENCE [LARGE SCALE GENOMIC DNA]</scope>
    <source>
        <strain evidence="1 2">ATCC 31255</strain>
    </source>
</reference>
<dbReference type="AlphaFoldDB" id="A0A160NZH5"/>
<dbReference type="EMBL" id="AP017424">
    <property type="protein sequence ID" value="BAU83340.1"/>
    <property type="molecule type" value="Genomic_DNA"/>
</dbReference>
<evidence type="ECO:0000313" key="2">
    <source>
        <dbReference type="Proteomes" id="UP000217676"/>
    </source>
</evidence>
<gene>
    <name evidence="1" type="ORF">SLA_2413</name>
</gene>
<evidence type="ECO:0000313" key="1">
    <source>
        <dbReference type="EMBL" id="BAU83340.1"/>
    </source>
</evidence>